<feature type="compositionally biased region" description="Low complexity" evidence="1">
    <location>
        <begin position="83"/>
        <end position="107"/>
    </location>
</feature>
<keyword evidence="2" id="KW-0812">Transmembrane</keyword>
<feature type="region of interest" description="Disordered" evidence="1">
    <location>
        <begin position="220"/>
        <end position="247"/>
    </location>
</feature>
<feature type="region of interest" description="Disordered" evidence="1">
    <location>
        <begin position="1"/>
        <end position="135"/>
    </location>
</feature>
<proteinExistence type="predicted"/>
<dbReference type="OrthoDB" id="2556187at2759"/>
<feature type="region of interest" description="Disordered" evidence="1">
    <location>
        <begin position="393"/>
        <end position="465"/>
    </location>
</feature>
<accession>E6ZV10</accession>
<evidence type="ECO:0000256" key="1">
    <source>
        <dbReference type="SAM" id="MobiDB-lite"/>
    </source>
</evidence>
<evidence type="ECO:0000313" key="3">
    <source>
        <dbReference type="EMBL" id="CBQ71067.1"/>
    </source>
</evidence>
<feature type="compositionally biased region" description="Polar residues" evidence="1">
    <location>
        <begin position="526"/>
        <end position="540"/>
    </location>
</feature>
<feature type="compositionally biased region" description="Basic and acidic residues" evidence="1">
    <location>
        <begin position="39"/>
        <end position="61"/>
    </location>
</feature>
<dbReference type="Proteomes" id="UP000008867">
    <property type="component" value="Chromosome 20"/>
</dbReference>
<name>E6ZV10_SPORE</name>
<evidence type="ECO:0000313" key="4">
    <source>
        <dbReference type="Proteomes" id="UP000008867"/>
    </source>
</evidence>
<gene>
    <name evidence="3" type="ORF">sr13534</name>
</gene>
<dbReference type="VEuPathDB" id="FungiDB:sr13534"/>
<keyword evidence="2" id="KW-0472">Membrane</keyword>
<feature type="transmembrane region" description="Helical" evidence="2">
    <location>
        <begin position="140"/>
        <end position="163"/>
    </location>
</feature>
<feature type="compositionally biased region" description="Polar residues" evidence="1">
    <location>
        <begin position="226"/>
        <end position="237"/>
    </location>
</feature>
<feature type="compositionally biased region" description="Polar residues" evidence="1">
    <location>
        <begin position="62"/>
        <end position="71"/>
    </location>
</feature>
<feature type="compositionally biased region" description="Polar residues" evidence="1">
    <location>
        <begin position="176"/>
        <end position="191"/>
    </location>
</feature>
<feature type="compositionally biased region" description="Low complexity" evidence="1">
    <location>
        <begin position="406"/>
        <end position="415"/>
    </location>
</feature>
<keyword evidence="4" id="KW-1185">Reference proteome</keyword>
<feature type="region of interest" description="Disordered" evidence="1">
    <location>
        <begin position="514"/>
        <end position="583"/>
    </location>
</feature>
<dbReference type="HOGENOM" id="CLU_467822_0_0_1"/>
<organism evidence="3 4">
    <name type="scientific">Sporisorium reilianum (strain SRZ2)</name>
    <name type="common">Maize head smut fungus</name>
    <dbReference type="NCBI Taxonomy" id="999809"/>
    <lineage>
        <taxon>Eukaryota</taxon>
        <taxon>Fungi</taxon>
        <taxon>Dikarya</taxon>
        <taxon>Basidiomycota</taxon>
        <taxon>Ustilaginomycotina</taxon>
        <taxon>Ustilaginomycetes</taxon>
        <taxon>Ustilaginales</taxon>
        <taxon>Ustilaginaceae</taxon>
        <taxon>Sporisorium</taxon>
    </lineage>
</organism>
<dbReference type="AlphaFoldDB" id="E6ZV10"/>
<keyword evidence="2" id="KW-1133">Transmembrane helix</keyword>
<feature type="compositionally biased region" description="Basic and acidic residues" evidence="1">
    <location>
        <begin position="22"/>
        <end position="31"/>
    </location>
</feature>
<reference evidence="3 4" key="1">
    <citation type="journal article" date="2010" name="Science">
        <title>Pathogenicity determinants in smut fungi revealed by genome comparison.</title>
        <authorList>
            <person name="Schirawski J."/>
            <person name="Mannhaupt G."/>
            <person name="Muench K."/>
            <person name="Brefort T."/>
            <person name="Schipper K."/>
            <person name="Doehlemann G."/>
            <person name="Di Stasio M."/>
            <person name="Roessel N."/>
            <person name="Mendoza-Mendoza A."/>
            <person name="Pester D."/>
            <person name="Mueller O."/>
            <person name="Winterberg B."/>
            <person name="Meyer E."/>
            <person name="Ghareeb H."/>
            <person name="Wollenberg T."/>
            <person name="Muensterkoetter M."/>
            <person name="Wong P."/>
            <person name="Walter M."/>
            <person name="Stukenbrock E."/>
            <person name="Gueldener U."/>
            <person name="Kahmann R."/>
        </authorList>
    </citation>
    <scope>NUCLEOTIDE SEQUENCE [LARGE SCALE GENOMIC DNA]</scope>
    <source>
        <strain evidence="4">SRZ2</strain>
    </source>
</reference>
<evidence type="ECO:0000256" key="2">
    <source>
        <dbReference type="SAM" id="Phobius"/>
    </source>
</evidence>
<dbReference type="eggNOG" id="ENOG502TAJM">
    <property type="taxonomic scope" value="Eukaryota"/>
</dbReference>
<dbReference type="EMBL" id="FQ311442">
    <property type="protein sequence ID" value="CBQ71067.1"/>
    <property type="molecule type" value="Genomic_DNA"/>
</dbReference>
<feature type="region of interest" description="Disordered" evidence="1">
    <location>
        <begin position="168"/>
        <end position="191"/>
    </location>
</feature>
<feature type="compositionally biased region" description="Low complexity" evidence="1">
    <location>
        <begin position="446"/>
        <end position="457"/>
    </location>
</feature>
<sequence length="583" mass="63861">MKMEDSKSPLMMGRTRHHRRKQPDDKQDGDHHKKHHKHQQDGQHDKKKDGSKSADQSKKAENSTQSANDSGSSPQNPQPAQPAQPAQPSQPAELLSQPIPIQSPSSSDMQAPVVAPEVAPSQGQPLPAVGTSSHSSTPNIAVIAGAALGGVVLLLALVSLVAYKCSRRKKPAARSKQPSRQPTMQSPWTSRTDLMGSLTDIQYPSYKADDHRQQQWPYLQRDRSRTASAQEHVQVSLPSHPVQGDGFGDTCEKRPEPITVMSEQSGVEMAQLSAVPHEPFNHHDPNLLQGPTMREAETTVEGDEAQIDRCLSYYMKRRTRASMQAEPISALPSPMPRELDFPPSPTQNSAARRSFKFAKTANLLEKIRRSQIRLNDEALSKAKNEGFRISTLPHRVATLEEERRSSASSTNSTEATKYDASSSFSPEKQCAKIPAHWRPHSKLHYQSGQQQSAGGEQHVLGSSPAVSEPHSAFEYAEYYESYLPAAAPTPVRLALTANDAEDGFAVPWGNHSPCRSSALSPRRSENASIRQRSATFSQVSPLHWPASASVETDSDAGGRGGKGHLSTVSMHRESAQVDEVIRF</sequence>
<feature type="compositionally biased region" description="Basic and acidic residues" evidence="1">
    <location>
        <begin position="570"/>
        <end position="583"/>
    </location>
</feature>
<protein>
    <submittedName>
        <fullName evidence="3">Uncharacterized protein</fullName>
    </submittedName>
</protein>